<name>A0A921F6B3_9ACTN</name>
<gene>
    <name evidence="3" type="ORF">K8V11_11875</name>
</gene>
<feature type="region of interest" description="Disordered" evidence="1">
    <location>
        <begin position="1"/>
        <end position="25"/>
    </location>
</feature>
<organism evidence="3 4">
    <name type="scientific">Dietzia timorensis</name>
    <dbReference type="NCBI Taxonomy" id="499555"/>
    <lineage>
        <taxon>Bacteria</taxon>
        <taxon>Bacillati</taxon>
        <taxon>Actinomycetota</taxon>
        <taxon>Actinomycetes</taxon>
        <taxon>Mycobacteriales</taxon>
        <taxon>Dietziaceae</taxon>
        <taxon>Dietzia</taxon>
    </lineage>
</organism>
<evidence type="ECO:0000313" key="3">
    <source>
        <dbReference type="EMBL" id="HJE91693.1"/>
    </source>
</evidence>
<reference evidence="3" key="2">
    <citation type="submission" date="2021-09" db="EMBL/GenBank/DDBJ databases">
        <authorList>
            <person name="Gilroy R."/>
        </authorList>
    </citation>
    <scope>NUCLEOTIDE SEQUENCE</scope>
    <source>
        <strain evidence="3">ChiGjej1B1-18357</strain>
    </source>
</reference>
<dbReference type="AlphaFoldDB" id="A0A921F6B3"/>
<evidence type="ECO:0000256" key="1">
    <source>
        <dbReference type="SAM" id="MobiDB-lite"/>
    </source>
</evidence>
<feature type="domain" description="ER-bound oxygenase mpaB/mpaB'/Rubber oxygenase catalytic" evidence="2">
    <location>
        <begin position="143"/>
        <end position="357"/>
    </location>
</feature>
<reference evidence="3" key="1">
    <citation type="journal article" date="2021" name="PeerJ">
        <title>Extensive microbial diversity within the chicken gut microbiome revealed by metagenomics and culture.</title>
        <authorList>
            <person name="Gilroy R."/>
            <person name="Ravi A."/>
            <person name="Getino M."/>
            <person name="Pursley I."/>
            <person name="Horton D.L."/>
            <person name="Alikhan N.F."/>
            <person name="Baker D."/>
            <person name="Gharbi K."/>
            <person name="Hall N."/>
            <person name="Watson M."/>
            <person name="Adriaenssens E.M."/>
            <person name="Foster-Nyarko E."/>
            <person name="Jarju S."/>
            <person name="Secka A."/>
            <person name="Antonio M."/>
            <person name="Oren A."/>
            <person name="Chaudhuri R.R."/>
            <person name="La Ragione R."/>
            <person name="Hildebrand F."/>
            <person name="Pallen M.J."/>
        </authorList>
    </citation>
    <scope>NUCLEOTIDE SEQUENCE</scope>
    <source>
        <strain evidence="3">ChiGjej1B1-18357</strain>
    </source>
</reference>
<dbReference type="RefSeq" id="WP_303914467.1">
    <property type="nucleotide sequence ID" value="NZ_DYXM01000228.1"/>
</dbReference>
<sequence>MPDERSAPPPSRFRPQPGRSKGSFKAMSMVWRVDEPTPEEWDLIGTSMNSGDPEFDALAEWMATEATGPERGEIHGAFASGDTSDVIRHEAVQRAVETVENTPRWVDRGLLADGARALRRGGCDGMYFARDVALMGGYQFSDLNKTLVRTGALEKGANQRFAETMRWALDVTGDGGLEPWAAGFASTVHVRLIHSLVRRHVRAMDDWDESRWGVPINQTDMGATLAGALIAPGAGALTMGVVCTPRELDAIAHLTRYVGWLMGVRDEFLPLDFRDAIRLLCHLVSAQSEPDETSALLAAPMASDPLRWRFGAFEPLRRRLARQQHLSVAATFLGPRTMRALGLPTLVLPWYPAMRLPINLARSAYALSGARRYRRCADRGGAAQWDFYRRITGGGGAKIGASATSAAKDR</sequence>
<dbReference type="PANTHER" id="PTHR37539">
    <property type="entry name" value="SECRETED PROTEIN-RELATED"/>
    <property type="match status" value="1"/>
</dbReference>
<dbReference type="EMBL" id="DYXM01000228">
    <property type="protein sequence ID" value="HJE91693.1"/>
    <property type="molecule type" value="Genomic_DNA"/>
</dbReference>
<dbReference type="GO" id="GO:0016491">
    <property type="term" value="F:oxidoreductase activity"/>
    <property type="evidence" value="ECO:0007669"/>
    <property type="project" value="InterPro"/>
</dbReference>
<dbReference type="InterPro" id="IPR018713">
    <property type="entry name" value="MPAB/Lcp_cat_dom"/>
</dbReference>
<dbReference type="Proteomes" id="UP000776650">
    <property type="component" value="Unassembled WGS sequence"/>
</dbReference>
<accession>A0A921F6B3</accession>
<protein>
    <submittedName>
        <fullName evidence="3">DUF2236 domain-containing protein</fullName>
    </submittedName>
</protein>
<dbReference type="Pfam" id="PF09995">
    <property type="entry name" value="MPAB_Lcp_cat"/>
    <property type="match status" value="1"/>
</dbReference>
<evidence type="ECO:0000259" key="2">
    <source>
        <dbReference type="Pfam" id="PF09995"/>
    </source>
</evidence>
<dbReference type="PANTHER" id="PTHR37539:SF1">
    <property type="entry name" value="ER-BOUND OXYGENASE MPAB_MPAB'_RUBBER OXYGENASE CATALYTIC DOMAIN-CONTAINING PROTEIN"/>
    <property type="match status" value="1"/>
</dbReference>
<dbReference type="InterPro" id="IPR037473">
    <property type="entry name" value="Lcp-like"/>
</dbReference>
<comment type="caution">
    <text evidence="3">The sequence shown here is derived from an EMBL/GenBank/DDBJ whole genome shotgun (WGS) entry which is preliminary data.</text>
</comment>
<evidence type="ECO:0000313" key="4">
    <source>
        <dbReference type="Proteomes" id="UP000776650"/>
    </source>
</evidence>
<proteinExistence type="predicted"/>